<dbReference type="HOGENOM" id="CLU_1840792_0_0_6"/>
<dbReference type="AlphaFoldDB" id="N9NDI8"/>
<dbReference type="EMBL" id="APRP01000018">
    <property type="protein sequence ID" value="ENX00902.1"/>
    <property type="molecule type" value="Genomic_DNA"/>
</dbReference>
<gene>
    <name evidence="2" type="ORF">F900_01886</name>
</gene>
<organism evidence="2 3">
    <name type="scientific">Acinetobacter modestus</name>
    <dbReference type="NCBI Taxonomy" id="1776740"/>
    <lineage>
        <taxon>Bacteria</taxon>
        <taxon>Pseudomonadati</taxon>
        <taxon>Pseudomonadota</taxon>
        <taxon>Gammaproteobacteria</taxon>
        <taxon>Moraxellales</taxon>
        <taxon>Moraxellaceae</taxon>
        <taxon>Acinetobacter</taxon>
    </lineage>
</organism>
<sequence>MVTDFEFLGNTSHGNSEGNNSGEYVHVDRMDSNDDYNNLSRFEIDRLLQIEKLKEQEQKAKAAQFDTDIREGKLLLAEDVAKHDAEVGSQLKKKLLALPTELAVRLAALSSPAEVEGLLRAEITSALNEFLDAYGVHYS</sequence>
<feature type="region of interest" description="Disordered" evidence="1">
    <location>
        <begin position="1"/>
        <end position="24"/>
    </location>
</feature>
<name>N9NDI8_9GAMM</name>
<evidence type="ECO:0000313" key="2">
    <source>
        <dbReference type="EMBL" id="ENX00902.1"/>
    </source>
</evidence>
<feature type="compositionally biased region" description="Polar residues" evidence="1">
    <location>
        <begin position="9"/>
        <end position="22"/>
    </location>
</feature>
<evidence type="ECO:0000313" key="3">
    <source>
        <dbReference type="Proteomes" id="UP000013248"/>
    </source>
</evidence>
<comment type="caution">
    <text evidence="2">The sequence shown here is derived from an EMBL/GenBank/DDBJ whole genome shotgun (WGS) entry which is preliminary data.</text>
</comment>
<protein>
    <submittedName>
        <fullName evidence="2">Uncharacterized protein</fullName>
    </submittedName>
</protein>
<reference evidence="2 3" key="1">
    <citation type="submission" date="2013-02" db="EMBL/GenBank/DDBJ databases">
        <title>The Genome Sequence of Acinetobacter sp. ANC 3862.</title>
        <authorList>
            <consortium name="The Broad Institute Genome Sequencing Platform"/>
            <consortium name="The Broad Institute Genome Sequencing Center for Infectious Disease"/>
            <person name="Cerqueira G."/>
            <person name="Feldgarden M."/>
            <person name="Courvalin P."/>
            <person name="Perichon B."/>
            <person name="Grillot-Courvalin C."/>
            <person name="Clermont D."/>
            <person name="Rocha E."/>
            <person name="Yoon E.-J."/>
            <person name="Nemec A."/>
            <person name="Walker B."/>
            <person name="Young S.K."/>
            <person name="Zeng Q."/>
            <person name="Gargeya S."/>
            <person name="Fitzgerald M."/>
            <person name="Haas B."/>
            <person name="Abouelleil A."/>
            <person name="Alvarado L."/>
            <person name="Arachchi H.M."/>
            <person name="Berlin A.M."/>
            <person name="Chapman S.B."/>
            <person name="Dewar J."/>
            <person name="Goldberg J."/>
            <person name="Griggs A."/>
            <person name="Gujja S."/>
            <person name="Hansen M."/>
            <person name="Howarth C."/>
            <person name="Imamovic A."/>
            <person name="Larimer J."/>
            <person name="McCowan C."/>
            <person name="Murphy C."/>
            <person name="Neiman D."/>
            <person name="Pearson M."/>
            <person name="Priest M."/>
            <person name="Roberts A."/>
            <person name="Saif S."/>
            <person name="Shea T."/>
            <person name="Sisk P."/>
            <person name="Sykes S."/>
            <person name="Wortman J."/>
            <person name="Nusbaum C."/>
            <person name="Birren B."/>
        </authorList>
    </citation>
    <scope>NUCLEOTIDE SEQUENCE [LARGE SCALE GENOMIC DNA]</scope>
    <source>
        <strain evidence="2 3">ANC 3862</strain>
    </source>
</reference>
<evidence type="ECO:0000256" key="1">
    <source>
        <dbReference type="SAM" id="MobiDB-lite"/>
    </source>
</evidence>
<dbReference type="Proteomes" id="UP000013248">
    <property type="component" value="Unassembled WGS sequence"/>
</dbReference>
<accession>N9NDI8</accession>
<dbReference type="RefSeq" id="WP_005216972.1">
    <property type="nucleotide sequence ID" value="NZ_KB850089.1"/>
</dbReference>
<proteinExistence type="predicted"/>
<dbReference type="PATRIC" id="fig|1217705.3.peg.1835"/>
<dbReference type="STRING" id="1217705.F900_01886"/>